<keyword evidence="3" id="KW-1185">Reference proteome</keyword>
<evidence type="ECO:0000256" key="1">
    <source>
        <dbReference type="SAM" id="MobiDB-lite"/>
    </source>
</evidence>
<comment type="caution">
    <text evidence="2">The sequence shown here is derived from an EMBL/GenBank/DDBJ whole genome shotgun (WGS) entry which is preliminary data.</text>
</comment>
<reference evidence="2 3" key="1">
    <citation type="journal article" date="2017" name="Curr. Biol.">
        <title>Genome architecture and evolution of a unichromosomal asexual nematode.</title>
        <authorList>
            <person name="Fradin H."/>
            <person name="Zegar C."/>
            <person name="Gutwein M."/>
            <person name="Lucas J."/>
            <person name="Kovtun M."/>
            <person name="Corcoran D."/>
            <person name="Baugh L.R."/>
            <person name="Kiontke K."/>
            <person name="Gunsalus K."/>
            <person name="Fitch D.H."/>
            <person name="Piano F."/>
        </authorList>
    </citation>
    <scope>NUCLEOTIDE SEQUENCE [LARGE SCALE GENOMIC DNA]</scope>
    <source>
        <strain evidence="2">PF1309</strain>
    </source>
</reference>
<feature type="region of interest" description="Disordered" evidence="1">
    <location>
        <begin position="75"/>
        <end position="94"/>
    </location>
</feature>
<feature type="compositionally biased region" description="Basic and acidic residues" evidence="1">
    <location>
        <begin position="75"/>
        <end position="85"/>
    </location>
</feature>
<feature type="region of interest" description="Disordered" evidence="1">
    <location>
        <begin position="1"/>
        <end position="32"/>
    </location>
</feature>
<dbReference type="EMBL" id="LIAE01008155">
    <property type="protein sequence ID" value="PAV75222.1"/>
    <property type="molecule type" value="Genomic_DNA"/>
</dbReference>
<gene>
    <name evidence="2" type="ORF">WR25_18020</name>
</gene>
<organism evidence="2 3">
    <name type="scientific">Diploscapter pachys</name>
    <dbReference type="NCBI Taxonomy" id="2018661"/>
    <lineage>
        <taxon>Eukaryota</taxon>
        <taxon>Metazoa</taxon>
        <taxon>Ecdysozoa</taxon>
        <taxon>Nematoda</taxon>
        <taxon>Chromadorea</taxon>
        <taxon>Rhabditida</taxon>
        <taxon>Rhabditina</taxon>
        <taxon>Rhabditomorpha</taxon>
        <taxon>Rhabditoidea</taxon>
        <taxon>Rhabditidae</taxon>
        <taxon>Diploscapter</taxon>
    </lineage>
</organism>
<evidence type="ECO:0000313" key="2">
    <source>
        <dbReference type="EMBL" id="PAV75222.1"/>
    </source>
</evidence>
<evidence type="ECO:0000313" key="3">
    <source>
        <dbReference type="Proteomes" id="UP000218231"/>
    </source>
</evidence>
<protein>
    <submittedName>
        <fullName evidence="2">Uncharacterized protein</fullName>
    </submittedName>
</protein>
<feature type="compositionally biased region" description="Basic and acidic residues" evidence="1">
    <location>
        <begin position="1"/>
        <end position="19"/>
    </location>
</feature>
<sequence>MKMEGLEQKQQREGREKHTAQGKGLNRCLQGKMQNGRKELGETGQVNCRLDKMASEWGIRPDGFMPIILMHEKRNSSEVGRRTDLRNIQMRKVR</sequence>
<name>A0A2A2KMS8_9BILA</name>
<accession>A0A2A2KMS8</accession>
<dbReference type="AlphaFoldDB" id="A0A2A2KMS8"/>
<dbReference type="Proteomes" id="UP000218231">
    <property type="component" value="Unassembled WGS sequence"/>
</dbReference>
<proteinExistence type="predicted"/>